<dbReference type="InterPro" id="IPR002562">
    <property type="entry name" value="3'-5'_exonuclease_dom"/>
</dbReference>
<dbReference type="PANTHER" id="PTHR10133:SF27">
    <property type="entry name" value="DNA POLYMERASE NU"/>
    <property type="match status" value="1"/>
</dbReference>
<dbReference type="GO" id="GO:0006302">
    <property type="term" value="P:double-strand break repair"/>
    <property type="evidence" value="ECO:0007669"/>
    <property type="project" value="TreeGrafter"/>
</dbReference>
<dbReference type="SMART" id="SM00474">
    <property type="entry name" value="35EXOc"/>
    <property type="match status" value="1"/>
</dbReference>
<dbReference type="GO" id="GO:0003887">
    <property type="term" value="F:DNA-directed DNA polymerase activity"/>
    <property type="evidence" value="ECO:0007669"/>
    <property type="project" value="InterPro"/>
</dbReference>
<evidence type="ECO:0000259" key="1">
    <source>
        <dbReference type="SMART" id="SM00474"/>
    </source>
</evidence>
<reference evidence="2" key="1">
    <citation type="submission" date="2018-05" db="EMBL/GenBank/DDBJ databases">
        <authorList>
            <person name="Lanie J.A."/>
            <person name="Ng W.-L."/>
            <person name="Kazmierczak K.M."/>
            <person name="Andrzejewski T.M."/>
            <person name="Davidsen T.M."/>
            <person name="Wayne K.J."/>
            <person name="Tettelin H."/>
            <person name="Glass J.I."/>
            <person name="Rusch D."/>
            <person name="Podicherti R."/>
            <person name="Tsui H.-C.T."/>
            <person name="Winkler M.E."/>
        </authorList>
    </citation>
    <scope>NUCLEOTIDE SEQUENCE</scope>
</reference>
<feature type="domain" description="3'-5' exonuclease" evidence="1">
    <location>
        <begin position="45"/>
        <end position="229"/>
    </location>
</feature>
<dbReference type="InterPro" id="IPR012337">
    <property type="entry name" value="RNaseH-like_sf"/>
</dbReference>
<sequence>TEKVTVKKLKPRFEELGFRRLLSRLDGPAEAPEEEAVRESVSGDYRLVNTEKDLESFLAELKKIDFFAIDTETTSVHAVDCELVGLSFSWEEGKGWYLALRSNKGDTLDPDAALEALRPILEDPAIGKCGQNIKYDLIVLRQAGIELQGVAFDTMIASYLLAPERRTQAMDALARDLLGLQTIPISDLIGKGKKQVTMLEVELDKVAEYAGEDADITWRLYELLAPKLETAGLRKL</sequence>
<feature type="non-terminal residue" evidence="2">
    <location>
        <position position="236"/>
    </location>
</feature>
<dbReference type="SUPFAM" id="SSF53098">
    <property type="entry name" value="Ribonuclease H-like"/>
    <property type="match status" value="1"/>
</dbReference>
<name>A0A383DHF5_9ZZZZ</name>
<feature type="non-terminal residue" evidence="2">
    <location>
        <position position="1"/>
    </location>
</feature>
<dbReference type="GO" id="GO:0006261">
    <property type="term" value="P:DNA-templated DNA replication"/>
    <property type="evidence" value="ECO:0007669"/>
    <property type="project" value="InterPro"/>
</dbReference>
<evidence type="ECO:0000313" key="2">
    <source>
        <dbReference type="EMBL" id="SVE43743.1"/>
    </source>
</evidence>
<dbReference type="InterPro" id="IPR036397">
    <property type="entry name" value="RNaseH_sf"/>
</dbReference>
<dbReference type="InterPro" id="IPR002298">
    <property type="entry name" value="DNA_polymerase_A"/>
</dbReference>
<dbReference type="CDD" id="cd06139">
    <property type="entry name" value="DNA_polA_I_Ecoli_like_exo"/>
    <property type="match status" value="1"/>
</dbReference>
<gene>
    <name evidence="2" type="ORF">METZ01_LOCUS496597</name>
</gene>
<dbReference type="GO" id="GO:0003676">
    <property type="term" value="F:nucleic acid binding"/>
    <property type="evidence" value="ECO:0007669"/>
    <property type="project" value="InterPro"/>
</dbReference>
<proteinExistence type="predicted"/>
<protein>
    <recommendedName>
        <fullName evidence="1">3'-5' exonuclease domain-containing protein</fullName>
    </recommendedName>
</protein>
<dbReference type="PANTHER" id="PTHR10133">
    <property type="entry name" value="DNA POLYMERASE I"/>
    <property type="match status" value="1"/>
</dbReference>
<dbReference type="GO" id="GO:0008408">
    <property type="term" value="F:3'-5' exonuclease activity"/>
    <property type="evidence" value="ECO:0007669"/>
    <property type="project" value="InterPro"/>
</dbReference>
<dbReference type="EMBL" id="UINC01217230">
    <property type="protein sequence ID" value="SVE43743.1"/>
    <property type="molecule type" value="Genomic_DNA"/>
</dbReference>
<organism evidence="2">
    <name type="scientific">marine metagenome</name>
    <dbReference type="NCBI Taxonomy" id="408172"/>
    <lineage>
        <taxon>unclassified sequences</taxon>
        <taxon>metagenomes</taxon>
        <taxon>ecological metagenomes</taxon>
    </lineage>
</organism>
<dbReference type="AlphaFoldDB" id="A0A383DHF5"/>
<accession>A0A383DHF5</accession>
<dbReference type="Pfam" id="PF01612">
    <property type="entry name" value="DNA_pol_A_exo1"/>
    <property type="match status" value="1"/>
</dbReference>
<dbReference type="Gene3D" id="3.30.420.10">
    <property type="entry name" value="Ribonuclease H-like superfamily/Ribonuclease H"/>
    <property type="match status" value="1"/>
</dbReference>